<dbReference type="AlphaFoldDB" id="A0A1V2I9L7"/>
<dbReference type="SUPFAM" id="SSF51905">
    <property type="entry name" value="FAD/NAD(P)-binding domain"/>
    <property type="match status" value="2"/>
</dbReference>
<evidence type="ECO:0000256" key="3">
    <source>
        <dbReference type="ARBA" id="ARBA00022827"/>
    </source>
</evidence>
<evidence type="ECO:0000313" key="11">
    <source>
        <dbReference type="Proteomes" id="UP000188929"/>
    </source>
</evidence>
<comment type="similarity">
    <text evidence="1">Belongs to the class-I pyridine nucleotide-disulfide oxidoreductase family.</text>
</comment>
<reference evidence="11" key="1">
    <citation type="submission" date="2016-10" db="EMBL/GenBank/DDBJ databases">
        <title>Frankia sp. NRRL B-16386 Genome sequencing.</title>
        <authorList>
            <person name="Ghodhbane-Gtari F."/>
            <person name="Swanson E."/>
            <person name="Gueddou A."/>
            <person name="Hezbri K."/>
            <person name="Ktari K."/>
            <person name="Nouioui I."/>
            <person name="Morris K."/>
            <person name="Simpson S."/>
            <person name="Abebe-Akele F."/>
            <person name="Thomas K."/>
            <person name="Gtari M."/>
            <person name="Tisa L.S."/>
        </authorList>
    </citation>
    <scope>NUCLEOTIDE SEQUENCE [LARGE SCALE GENOMIC DNA]</scope>
    <source>
        <strain evidence="11">NRRL B-16386</strain>
    </source>
</reference>
<protein>
    <recommendedName>
        <fullName evidence="12">Pyridine nucleotide-disulfide oxidoreductase</fullName>
    </recommendedName>
</protein>
<dbReference type="Pfam" id="PF07992">
    <property type="entry name" value="Pyr_redox_2"/>
    <property type="match status" value="1"/>
</dbReference>
<dbReference type="InterPro" id="IPR001100">
    <property type="entry name" value="Pyr_nuc-diS_OxRdtase"/>
</dbReference>
<dbReference type="InterPro" id="IPR050151">
    <property type="entry name" value="Class-I_Pyr_Nuc-Dis_Oxidored"/>
</dbReference>
<evidence type="ECO:0000313" key="10">
    <source>
        <dbReference type="EMBL" id="ONH27993.1"/>
    </source>
</evidence>
<comment type="cofactor">
    <cofactor evidence="6">
        <name>FAD</name>
        <dbReference type="ChEBI" id="CHEBI:57692"/>
    </cofactor>
    <text evidence="6">Binds 1 FAD per subunit.</text>
</comment>
<feature type="domain" description="Pyridine nucleotide-disulphide oxidoreductase dimerisation" evidence="8">
    <location>
        <begin position="339"/>
        <end position="443"/>
    </location>
</feature>
<gene>
    <name evidence="10" type="ORF">BL253_20515</name>
</gene>
<dbReference type="Gene3D" id="3.50.50.60">
    <property type="entry name" value="FAD/NAD(P)-binding domain"/>
    <property type="match status" value="2"/>
</dbReference>
<feature type="disulfide bond" description="Redox-active" evidence="7">
    <location>
        <begin position="42"/>
        <end position="47"/>
    </location>
</feature>
<evidence type="ECO:0000256" key="6">
    <source>
        <dbReference type="PIRSR" id="PIRSR000350-3"/>
    </source>
</evidence>
<organism evidence="10 11">
    <name type="scientific">Pseudofrankia asymbiotica</name>
    <dbReference type="NCBI Taxonomy" id="1834516"/>
    <lineage>
        <taxon>Bacteria</taxon>
        <taxon>Bacillati</taxon>
        <taxon>Actinomycetota</taxon>
        <taxon>Actinomycetes</taxon>
        <taxon>Frankiales</taxon>
        <taxon>Frankiaceae</taxon>
        <taxon>Pseudofrankia</taxon>
    </lineage>
</organism>
<proteinExistence type="inferred from homology"/>
<dbReference type="EMBL" id="MOMC01000043">
    <property type="protein sequence ID" value="ONH27993.1"/>
    <property type="molecule type" value="Genomic_DNA"/>
</dbReference>
<dbReference type="RefSeq" id="WP_076818804.1">
    <property type="nucleotide sequence ID" value="NZ_MOMC01000043.1"/>
</dbReference>
<dbReference type="GO" id="GO:0050660">
    <property type="term" value="F:flavin adenine dinucleotide binding"/>
    <property type="evidence" value="ECO:0007669"/>
    <property type="project" value="TreeGrafter"/>
</dbReference>
<feature type="active site" description="Proton acceptor" evidence="5">
    <location>
        <position position="436"/>
    </location>
</feature>
<evidence type="ECO:0000256" key="4">
    <source>
        <dbReference type="ARBA" id="ARBA00023027"/>
    </source>
</evidence>
<dbReference type="InterPro" id="IPR036188">
    <property type="entry name" value="FAD/NAD-bd_sf"/>
</dbReference>
<dbReference type="PIRSF" id="PIRSF000350">
    <property type="entry name" value="Mercury_reductase_MerA"/>
    <property type="match status" value="1"/>
</dbReference>
<evidence type="ECO:0000256" key="5">
    <source>
        <dbReference type="PIRSR" id="PIRSR000350-2"/>
    </source>
</evidence>
<evidence type="ECO:0000256" key="2">
    <source>
        <dbReference type="ARBA" id="ARBA00022630"/>
    </source>
</evidence>
<name>A0A1V2I9L7_9ACTN</name>
<dbReference type="SUPFAM" id="SSF55424">
    <property type="entry name" value="FAD/NAD-linked reductases, dimerisation (C-terminal) domain"/>
    <property type="match status" value="1"/>
</dbReference>
<evidence type="ECO:0008006" key="12">
    <source>
        <dbReference type="Google" id="ProtNLM"/>
    </source>
</evidence>
<sequence length="456" mass="44666">MSEHYDVAVIGGGPAGVAAARRAAELGAKVALVERERLGGMCVNATCIPTEILLDVGRTTLSAVELAGTGVLGGGVDLRVGGAVARAAGLVGQLRDGVAAALRFAGVRHLTGNAAFVDEETLKIGGESEATLTADAFVLATGASWEVPALPGVPASRILTPDVVQGMGELPASVVVLGPDAGGTPFAVEYAFLLSVFGVETTLACPTGAVVPGLDPDLQALVVDGLETLGCAVHRQVTVRGGTDGTVALGADGPEVAAQAVLAVDVRVPSVAGLNLAGVGLPDSAPITVDGACRTAVPHVFAAGDVLGGALLTSVAEHTGRVAGENAAGGSARARTVAVPRYVGVRPEIGWVGLGEPAARRAAGDVRVGVADLAHNARTVAGGGGGGAVKVIAGPDGELLGVHCVGPGAGEIVGTAAALLQAEVTVDDVAALVAWHPSPLESLIAAAADVTSSADV</sequence>
<dbReference type="InterPro" id="IPR004099">
    <property type="entry name" value="Pyr_nucl-diS_OxRdtase_dimer"/>
</dbReference>
<dbReference type="InterPro" id="IPR016156">
    <property type="entry name" value="FAD/NAD-linked_Rdtase_dimer_sf"/>
</dbReference>
<dbReference type="OrthoDB" id="9800167at2"/>
<accession>A0A1V2I9L7</accession>
<dbReference type="STRING" id="1834516.BL253_20515"/>
<dbReference type="Proteomes" id="UP000188929">
    <property type="component" value="Unassembled WGS sequence"/>
</dbReference>
<dbReference type="InterPro" id="IPR023753">
    <property type="entry name" value="FAD/NAD-binding_dom"/>
</dbReference>
<evidence type="ECO:0000256" key="1">
    <source>
        <dbReference type="ARBA" id="ARBA00007532"/>
    </source>
</evidence>
<dbReference type="Gene3D" id="3.30.390.30">
    <property type="match status" value="1"/>
</dbReference>
<dbReference type="PRINTS" id="PR00368">
    <property type="entry name" value="FADPNR"/>
</dbReference>
<dbReference type="PANTHER" id="PTHR22912:SF151">
    <property type="entry name" value="DIHYDROLIPOYL DEHYDROGENASE, MITOCHONDRIAL"/>
    <property type="match status" value="1"/>
</dbReference>
<dbReference type="GO" id="GO:0006103">
    <property type="term" value="P:2-oxoglutarate metabolic process"/>
    <property type="evidence" value="ECO:0007669"/>
    <property type="project" value="TreeGrafter"/>
</dbReference>
<keyword evidence="11" id="KW-1185">Reference proteome</keyword>
<feature type="domain" description="FAD/NAD(P)-binding" evidence="9">
    <location>
        <begin position="5"/>
        <end position="320"/>
    </location>
</feature>
<keyword evidence="6" id="KW-0547">Nucleotide-binding</keyword>
<keyword evidence="4 6" id="KW-0520">NAD</keyword>
<comment type="caution">
    <text evidence="10">The sequence shown here is derived from an EMBL/GenBank/DDBJ whole genome shotgun (WGS) entry which is preliminary data.</text>
</comment>
<dbReference type="PANTHER" id="PTHR22912">
    <property type="entry name" value="DISULFIDE OXIDOREDUCTASE"/>
    <property type="match status" value="1"/>
</dbReference>
<dbReference type="GO" id="GO:0004148">
    <property type="term" value="F:dihydrolipoyl dehydrogenase (NADH) activity"/>
    <property type="evidence" value="ECO:0007669"/>
    <property type="project" value="TreeGrafter"/>
</dbReference>
<feature type="binding site" evidence="6">
    <location>
        <position position="305"/>
    </location>
    <ligand>
        <name>NAD(+)</name>
        <dbReference type="ChEBI" id="CHEBI:57540"/>
    </ligand>
</feature>
<evidence type="ECO:0000256" key="7">
    <source>
        <dbReference type="PIRSR" id="PIRSR000350-4"/>
    </source>
</evidence>
<keyword evidence="3 6" id="KW-0274">FAD</keyword>
<feature type="binding site" evidence="6">
    <location>
        <begin position="178"/>
        <end position="189"/>
    </location>
    <ligand>
        <name>NAD(+)</name>
        <dbReference type="ChEBI" id="CHEBI:57540"/>
    </ligand>
</feature>
<keyword evidence="2" id="KW-0285">Flavoprotein</keyword>
<evidence type="ECO:0000259" key="9">
    <source>
        <dbReference type="Pfam" id="PF07992"/>
    </source>
</evidence>
<dbReference type="Pfam" id="PF02852">
    <property type="entry name" value="Pyr_redox_dim"/>
    <property type="match status" value="1"/>
</dbReference>
<dbReference type="PRINTS" id="PR00411">
    <property type="entry name" value="PNDRDTASEI"/>
</dbReference>
<evidence type="ECO:0000259" key="8">
    <source>
        <dbReference type="Pfam" id="PF02852"/>
    </source>
</evidence>